<keyword evidence="3" id="KW-1185">Reference proteome</keyword>
<evidence type="ECO:0008006" key="4">
    <source>
        <dbReference type="Google" id="ProtNLM"/>
    </source>
</evidence>
<evidence type="ECO:0000313" key="2">
    <source>
        <dbReference type="EMBL" id="PIL28905.1"/>
    </source>
</evidence>
<dbReference type="GO" id="GO:0016747">
    <property type="term" value="F:acyltransferase activity, transferring groups other than amino-acyl groups"/>
    <property type="evidence" value="ECO:0007669"/>
    <property type="project" value="TreeGrafter"/>
</dbReference>
<organism evidence="2 3">
    <name type="scientific">Ganoderma sinense ZZ0214-1</name>
    <dbReference type="NCBI Taxonomy" id="1077348"/>
    <lineage>
        <taxon>Eukaryota</taxon>
        <taxon>Fungi</taxon>
        <taxon>Dikarya</taxon>
        <taxon>Basidiomycota</taxon>
        <taxon>Agaricomycotina</taxon>
        <taxon>Agaricomycetes</taxon>
        <taxon>Polyporales</taxon>
        <taxon>Polyporaceae</taxon>
        <taxon>Ganoderma</taxon>
    </lineage>
</organism>
<dbReference type="Pfam" id="PF02458">
    <property type="entry name" value="Transferase"/>
    <property type="match status" value="2"/>
</dbReference>
<dbReference type="OrthoDB" id="444127at2759"/>
<dbReference type="Proteomes" id="UP000230002">
    <property type="component" value="Unassembled WGS sequence"/>
</dbReference>
<dbReference type="InterPro" id="IPR050317">
    <property type="entry name" value="Plant_Fungal_Acyltransferase"/>
</dbReference>
<evidence type="ECO:0000256" key="1">
    <source>
        <dbReference type="ARBA" id="ARBA00022679"/>
    </source>
</evidence>
<dbReference type="PANTHER" id="PTHR31642:SF310">
    <property type="entry name" value="FATTY ALCOHOL:CAFFEOYL-COA ACYLTRANSFERASE"/>
    <property type="match status" value="1"/>
</dbReference>
<dbReference type="STRING" id="1077348.A0A2G8S580"/>
<dbReference type="InterPro" id="IPR023213">
    <property type="entry name" value="CAT-like_dom_sf"/>
</dbReference>
<sequence>MTAPELSPTEISRTRLLPEVDSYPHGHVKTVALSLLDNTVVAYALTGAVWYFDKSISTSDQDPFSPTALAQSLQKTINSYAPWAGQLHWMPYDLSKGLRHGRVAITYGSPADPGVELIVAHSPLALSSLLPTRDQRLSGGMWDAELFPSTQLLCPTQLALHNTKECVGLPSVSVQLTTFACGGLGIAIRITHAIADATALFQFIKDWNAVHRSMLAGHPLPHLSPIFEPRMIDNAAAGDLNSGKPDPELLQVYSSLPQRRYDWWVSAEGCPSFMLPQAQIPPELQGADLGPPVGVPAPWHEWDLSLPVGHHLLYFTPKEVEGIWREASSELPPGARVSRLDALLAFVWRLLVRARRLERDQELVNLITTIGLRPRISPPLPNTFIGSCLTNASTSLTGEEVASSSTAALSRAAAAIRATSASFNPETVGALLHHHAYEVNPQRTWRAFLGRRHVIVTSWLGNDPYGIDFGGGASPRFVDPMLPNIDGCVLVIEAAPFASNNGEEWRWYNKEVCVSLHVLKEVLANLRKDPELRKYA</sequence>
<dbReference type="Gene3D" id="3.30.559.10">
    <property type="entry name" value="Chloramphenicol acetyltransferase-like domain"/>
    <property type="match status" value="2"/>
</dbReference>
<gene>
    <name evidence="2" type="ORF">GSI_08951</name>
</gene>
<comment type="caution">
    <text evidence="2">The sequence shown here is derived from an EMBL/GenBank/DDBJ whole genome shotgun (WGS) entry which is preliminary data.</text>
</comment>
<name>A0A2G8S580_9APHY</name>
<dbReference type="AlphaFoldDB" id="A0A2G8S580"/>
<protein>
    <recommendedName>
        <fullName evidence="4">Transferase</fullName>
    </recommendedName>
</protein>
<reference evidence="2 3" key="1">
    <citation type="journal article" date="2015" name="Sci. Rep.">
        <title>Chromosome-level genome map provides insights into diverse defense mechanisms in the medicinal fungus Ganoderma sinense.</title>
        <authorList>
            <person name="Zhu Y."/>
            <person name="Xu J."/>
            <person name="Sun C."/>
            <person name="Zhou S."/>
            <person name="Xu H."/>
            <person name="Nelson D.R."/>
            <person name="Qian J."/>
            <person name="Song J."/>
            <person name="Luo H."/>
            <person name="Xiang L."/>
            <person name="Li Y."/>
            <person name="Xu Z."/>
            <person name="Ji A."/>
            <person name="Wang L."/>
            <person name="Lu S."/>
            <person name="Hayward A."/>
            <person name="Sun W."/>
            <person name="Li X."/>
            <person name="Schwartz D.C."/>
            <person name="Wang Y."/>
            <person name="Chen S."/>
        </authorList>
    </citation>
    <scope>NUCLEOTIDE SEQUENCE [LARGE SCALE GENOMIC DNA]</scope>
    <source>
        <strain evidence="2 3">ZZ0214-1</strain>
    </source>
</reference>
<evidence type="ECO:0000313" key="3">
    <source>
        <dbReference type="Proteomes" id="UP000230002"/>
    </source>
</evidence>
<dbReference type="EMBL" id="AYKW01000023">
    <property type="protein sequence ID" value="PIL28905.1"/>
    <property type="molecule type" value="Genomic_DNA"/>
</dbReference>
<dbReference type="GO" id="GO:0044550">
    <property type="term" value="P:secondary metabolite biosynthetic process"/>
    <property type="evidence" value="ECO:0007669"/>
    <property type="project" value="TreeGrafter"/>
</dbReference>
<dbReference type="PANTHER" id="PTHR31642">
    <property type="entry name" value="TRICHOTHECENE 3-O-ACETYLTRANSFERASE"/>
    <property type="match status" value="1"/>
</dbReference>
<accession>A0A2G8S580</accession>
<proteinExistence type="predicted"/>
<keyword evidence="1" id="KW-0808">Transferase</keyword>